<dbReference type="InterPro" id="IPR036770">
    <property type="entry name" value="Ankyrin_rpt-contain_sf"/>
</dbReference>
<dbReference type="GO" id="GO:0005085">
    <property type="term" value="F:guanyl-nucleotide exchange factor activity"/>
    <property type="evidence" value="ECO:0007669"/>
    <property type="project" value="TreeGrafter"/>
</dbReference>
<dbReference type="PROSITE" id="PS51205">
    <property type="entry name" value="VPS9"/>
    <property type="match status" value="1"/>
</dbReference>
<dbReference type="InterPro" id="IPR003123">
    <property type="entry name" value="VPS9"/>
</dbReference>
<organism evidence="3 6">
    <name type="scientific">Ogataea haglerorum</name>
    <dbReference type="NCBI Taxonomy" id="1937702"/>
    <lineage>
        <taxon>Eukaryota</taxon>
        <taxon>Fungi</taxon>
        <taxon>Dikarya</taxon>
        <taxon>Ascomycota</taxon>
        <taxon>Saccharomycotina</taxon>
        <taxon>Pichiomycetes</taxon>
        <taxon>Pichiales</taxon>
        <taxon>Pichiaceae</taxon>
        <taxon>Ogataea</taxon>
    </lineage>
</organism>
<dbReference type="SUPFAM" id="SSF109993">
    <property type="entry name" value="VPS9 domain"/>
    <property type="match status" value="1"/>
</dbReference>
<dbReference type="Proteomes" id="UP000738402">
    <property type="component" value="Unassembled WGS sequence"/>
</dbReference>
<evidence type="ECO:0000313" key="5">
    <source>
        <dbReference type="Proteomes" id="UP000697297"/>
    </source>
</evidence>
<dbReference type="Gene3D" id="1.25.40.20">
    <property type="entry name" value="Ankyrin repeat-containing domain"/>
    <property type="match status" value="1"/>
</dbReference>
<dbReference type="GO" id="GO:0000149">
    <property type="term" value="F:SNARE binding"/>
    <property type="evidence" value="ECO:0007669"/>
    <property type="project" value="TreeGrafter"/>
</dbReference>
<dbReference type="PANTHER" id="PTHR24170:SF1">
    <property type="entry name" value="DOMAIN PROTEIN, PUTATIVE (AFU_ORTHOLOGUE AFUA_1G09870)-RELATED"/>
    <property type="match status" value="1"/>
</dbReference>
<dbReference type="GO" id="GO:0005770">
    <property type="term" value="C:late endosome"/>
    <property type="evidence" value="ECO:0007669"/>
    <property type="project" value="TreeGrafter"/>
</dbReference>
<dbReference type="GO" id="GO:0030133">
    <property type="term" value="C:transport vesicle"/>
    <property type="evidence" value="ECO:0007669"/>
    <property type="project" value="TreeGrafter"/>
</dbReference>
<dbReference type="GO" id="GO:0005886">
    <property type="term" value="C:plasma membrane"/>
    <property type="evidence" value="ECO:0007669"/>
    <property type="project" value="TreeGrafter"/>
</dbReference>
<keyword evidence="5" id="KW-1185">Reference proteome</keyword>
<dbReference type="GO" id="GO:0097422">
    <property type="term" value="C:tubular endosome"/>
    <property type="evidence" value="ECO:0007669"/>
    <property type="project" value="TreeGrafter"/>
</dbReference>
<gene>
    <name evidence="3" type="ORF">KL933_001287</name>
    <name evidence="4" type="ORF">KL946_001970</name>
</gene>
<proteinExistence type="inferred from homology"/>
<dbReference type="AlphaFoldDB" id="A0AAN6I239"/>
<evidence type="ECO:0000313" key="3">
    <source>
        <dbReference type="EMBL" id="KAG7729061.1"/>
    </source>
</evidence>
<dbReference type="PANTHER" id="PTHR24170">
    <property type="entry name" value="ANKYRIN REPEAT DOMAIN-CONTAINING PROTEIN 27"/>
    <property type="match status" value="1"/>
</dbReference>
<sequence>MTSNTNVVRKHLNLLDPFLTVLFNYGELSENSEIRTIIDKLVTSPHRYVILLPKTEKLLLINGSDTKVLDTLFSDRLFIQSHVIDTKTGKSLGNETSVSTMNNGLILFQNGKSLARHEDIEPPKNEVYTESLTYSTLSYLYPGYKLQICFIESPLVFPSGNKTCPDKVVGFQDIVKGKDGILEDDICEDFNDLMKDSGALADHIGPKFRELFSSFNVVQARTEGELMSLFLATIAKAVDIVRSLPSPTHSMLIKKFNEESLHQAIYDYVEMNVYDKLWPRFLDLCSTPTDHLLNASYEVFQYMSISQLGLPDSVVEDTDLIQLLLGRVVKAISEIKMLDYSMTSSGKLNVLLRAINALSHDPSESNSRFIIDADTLLSLVILVLGTAGVTNVQCQVKYIKSYYPSPEKVQSGTPGYVISTIEAAVGYLTDDCNITSLSRQCRANEKLWKNICLSAEDPRWATFHKNLHGLQEHHLGNVNTTEMVQSLVGKALRSRNLKGESCLIMAIKHGSWPVFKTLIDLHEVYDLNFILTDTDNSGSTLLQLALIEGDSRMILELIEIISEATEPEIEIYCSKPNNSGRNLGHYLMYYKPLVPTLGTHINWRQVDCFHQTPLATIVRCYDHPDYQDLLEAVLRTVYEWYAKQNLSFDLKDHLDAKNNSLLHSFKDGRTLGYFLKLFRGLDLNYPNSQNLTPLMFSIKYNKFWNVYYLLNDERTDISKANTKNHLTAFDYIKTSMLQHSLLQESEHFSNSLRFRLKLLTVMSASLLRTLCPKHSIRSAVIITRRYDTDNDANLYLFLMSENSSEQKAGYFVRHKESEILKMLAALKLSRPYDFPQVRLSFLEQLRKTSNQHHSFGHMSQLLDYDRTSQLNLLLASLAMNEERGIDDELWKLLSKKTSLGSSNHSQRLSPAKQENSFTLTCEDLLSAQSFVKLTGNDLSRFFKICEMFFRQHALLGILWSDVERLSLWKPYGTKSSDEVGHIVHGSTGFKDIFNTSATILSMSKNATGEKLLDSLSFFLYSAKDLQEELKCFFDVYIKRILSLLNQVSDLQNHCRQLLQKAQQHSSFTSTSCTQLRQLAESIDKYLVESRYAYLKSADDHYVWHSSTINLPYKQSSMFGIFDLSRFSEKNRIMQTEKLEECFAAIKNNINGLAIKFRASYESINMELNNFYLFKKQFFLIVFKQFARRQIEMLKSQQNRLELDMERFLFNERT</sequence>
<dbReference type="SUPFAM" id="SSF48403">
    <property type="entry name" value="Ankyrin repeat"/>
    <property type="match status" value="1"/>
</dbReference>
<evidence type="ECO:0000256" key="1">
    <source>
        <dbReference type="ARBA" id="ARBA00007428"/>
    </source>
</evidence>
<dbReference type="EMBL" id="JAHLUH010000003">
    <property type="protein sequence ID" value="KAG7729061.1"/>
    <property type="molecule type" value="Genomic_DNA"/>
</dbReference>
<protein>
    <recommendedName>
        <fullName evidence="2">VPS9 domain-containing protein</fullName>
    </recommendedName>
</protein>
<dbReference type="GO" id="GO:0045022">
    <property type="term" value="P:early endosome to late endosome transport"/>
    <property type="evidence" value="ECO:0007669"/>
    <property type="project" value="TreeGrafter"/>
</dbReference>
<dbReference type="Pfam" id="PF02204">
    <property type="entry name" value="VPS9"/>
    <property type="match status" value="1"/>
</dbReference>
<comment type="similarity">
    <text evidence="1">Belongs to the UPF0507 family.</text>
</comment>
<evidence type="ECO:0000313" key="6">
    <source>
        <dbReference type="Proteomes" id="UP000738402"/>
    </source>
</evidence>
<evidence type="ECO:0000259" key="2">
    <source>
        <dbReference type="PROSITE" id="PS51205"/>
    </source>
</evidence>
<dbReference type="Gene3D" id="1.20.1050.80">
    <property type="entry name" value="VPS9 domain"/>
    <property type="match status" value="1"/>
</dbReference>
<comment type="caution">
    <text evidence="3">The sequence shown here is derived from an EMBL/GenBank/DDBJ whole genome shotgun (WGS) entry which is preliminary data.</text>
</comment>
<feature type="domain" description="VPS9" evidence="2">
    <location>
        <begin position="287"/>
        <end position="437"/>
    </location>
</feature>
<name>A0AAN6I239_9ASCO</name>
<dbReference type="EMBL" id="JAHLUN010000004">
    <property type="protein sequence ID" value="KAG7766782.1"/>
    <property type="molecule type" value="Genomic_DNA"/>
</dbReference>
<dbReference type="InterPro" id="IPR051248">
    <property type="entry name" value="UPF0507/Ank_repeat_27"/>
</dbReference>
<dbReference type="GO" id="GO:0005769">
    <property type="term" value="C:early endosome"/>
    <property type="evidence" value="ECO:0007669"/>
    <property type="project" value="TreeGrafter"/>
</dbReference>
<evidence type="ECO:0000313" key="4">
    <source>
        <dbReference type="EMBL" id="KAG7766782.1"/>
    </source>
</evidence>
<dbReference type="Proteomes" id="UP000697297">
    <property type="component" value="Unassembled WGS sequence"/>
</dbReference>
<accession>A0AAN6I239</accession>
<reference evidence="3 5" key="1">
    <citation type="journal article" date="2021" name="G3 (Bethesda)">
        <title>Genomic diversity, chromosomal rearrangements, and interspecies hybridization in the ogataea polymorpha species complex.</title>
        <authorList>
            <person name="Hanson S.J."/>
            <person name="Cinneide E.O."/>
            <person name="Salzberg L.I."/>
            <person name="Wolfe K.H."/>
            <person name="McGowan J."/>
            <person name="Fitzpatrick D.A."/>
            <person name="Matlin K."/>
        </authorList>
    </citation>
    <scope>NUCLEOTIDE SEQUENCE</scope>
    <source>
        <strain evidence="4">81-436-3</strain>
        <strain evidence="3">83-405-1</strain>
    </source>
</reference>
<dbReference type="InterPro" id="IPR037191">
    <property type="entry name" value="VPS9_dom_sf"/>
</dbReference>